<dbReference type="InterPro" id="IPR013785">
    <property type="entry name" value="Aldolase_TIM"/>
</dbReference>
<name>A0AAD2CSA4_9STRA</name>
<dbReference type="CDD" id="cd02801">
    <property type="entry name" value="DUS_like_FMN"/>
    <property type="match status" value="1"/>
</dbReference>
<keyword evidence="1" id="KW-0820">tRNA-binding</keyword>
<sequence>MSHRENVKELHIAPMIDVSTPEFHHLFRILSKRVILWTAMHVDETLVFTDNVDQHLELATPELHPIVCQIGGRTPEYAVKASQMIHERFGYDEINLNIDCPSNRVSGKRCFGAILMADPHKDTAYAMVQAMAKGEQTTMSNAGGEGNGHETEDHDDQIAKDTTSTTPSTHPTTKRKSIPISVKTRVGCETPDGVCLDTTEHLISFVRNLRQHGCHRFYIHARKVVIGGLSPIQNRIVPPLNYPRVYQLCSEFPDCQFVLNAGISGLQAAKDICQGISQSDYEEHRSMYHVASNGSCTVPPIGKAPTNLVGCMLGRACMEHPAMFHDVDRYWYGESSNPCQNRRQVLEQYMAYLQKVYPPRCGDDQDDMVTSRILLASQPLPFHITKQCPICHTNNENQQLPVQSLEERHKQPSKIITRVMDRSFKPILGMFFGLPKSKFYRKELERLSRDTKLRNCGPAHVLKRVLESLPDELLDQDFLPTERMTNIPVHHAPDQSNKRKRSK</sequence>
<protein>
    <recommendedName>
        <fullName evidence="5">DUS-like FMN-binding domain-containing protein</fullName>
    </recommendedName>
</protein>
<evidence type="ECO:0000256" key="4">
    <source>
        <dbReference type="SAM" id="MobiDB-lite"/>
    </source>
</evidence>
<proteinExistence type="predicted"/>
<keyword evidence="7" id="KW-1185">Reference proteome</keyword>
<feature type="region of interest" description="Disordered" evidence="4">
    <location>
        <begin position="484"/>
        <end position="503"/>
    </location>
</feature>
<dbReference type="AlphaFoldDB" id="A0AAD2CSA4"/>
<dbReference type="EMBL" id="CAKOGP040001112">
    <property type="protein sequence ID" value="CAJ1942022.1"/>
    <property type="molecule type" value="Genomic_DNA"/>
</dbReference>
<accession>A0AAD2CSA4</accession>
<dbReference type="GO" id="GO:0017150">
    <property type="term" value="F:tRNA dihydrouridine synthase activity"/>
    <property type="evidence" value="ECO:0007669"/>
    <property type="project" value="InterPro"/>
</dbReference>
<organism evidence="6 7">
    <name type="scientific">Cylindrotheca closterium</name>
    <dbReference type="NCBI Taxonomy" id="2856"/>
    <lineage>
        <taxon>Eukaryota</taxon>
        <taxon>Sar</taxon>
        <taxon>Stramenopiles</taxon>
        <taxon>Ochrophyta</taxon>
        <taxon>Bacillariophyta</taxon>
        <taxon>Bacillariophyceae</taxon>
        <taxon>Bacillariophycidae</taxon>
        <taxon>Bacillariales</taxon>
        <taxon>Bacillariaceae</taxon>
        <taxon>Cylindrotheca</taxon>
    </lineage>
</organism>
<evidence type="ECO:0000256" key="1">
    <source>
        <dbReference type="ARBA" id="ARBA00022555"/>
    </source>
</evidence>
<evidence type="ECO:0000313" key="7">
    <source>
        <dbReference type="Proteomes" id="UP001295423"/>
    </source>
</evidence>
<dbReference type="Pfam" id="PF01207">
    <property type="entry name" value="Dus"/>
    <property type="match status" value="2"/>
</dbReference>
<feature type="compositionally biased region" description="Basic and acidic residues" evidence="4">
    <location>
        <begin position="147"/>
        <end position="159"/>
    </location>
</feature>
<feature type="domain" description="DUS-like FMN-binding" evidence="5">
    <location>
        <begin position="177"/>
        <end position="274"/>
    </location>
</feature>
<dbReference type="SUPFAM" id="SSF51395">
    <property type="entry name" value="FMN-linked oxidoreductases"/>
    <property type="match status" value="1"/>
</dbReference>
<feature type="domain" description="DUS-like FMN-binding" evidence="5">
    <location>
        <begin position="12"/>
        <end position="133"/>
    </location>
</feature>
<evidence type="ECO:0000256" key="3">
    <source>
        <dbReference type="ARBA" id="ARBA00022884"/>
    </source>
</evidence>
<dbReference type="InterPro" id="IPR004653">
    <property type="entry name" value="DusA"/>
</dbReference>
<dbReference type="Proteomes" id="UP001295423">
    <property type="component" value="Unassembled WGS sequence"/>
</dbReference>
<dbReference type="GO" id="GO:0000049">
    <property type="term" value="F:tRNA binding"/>
    <property type="evidence" value="ECO:0007669"/>
    <property type="project" value="UniProtKB-KW"/>
</dbReference>
<dbReference type="InterPro" id="IPR035587">
    <property type="entry name" value="DUS-like_FMN-bd"/>
</dbReference>
<keyword evidence="3" id="KW-0694">RNA-binding</keyword>
<gene>
    <name evidence="6" type="ORF">CYCCA115_LOCUS7739</name>
</gene>
<evidence type="ECO:0000256" key="2">
    <source>
        <dbReference type="ARBA" id="ARBA00022857"/>
    </source>
</evidence>
<dbReference type="PANTHER" id="PTHR42907">
    <property type="entry name" value="FMN-LINKED OXIDOREDUCTASES SUPERFAMILY PROTEIN"/>
    <property type="match status" value="1"/>
</dbReference>
<dbReference type="PANTHER" id="PTHR42907:SF1">
    <property type="entry name" value="FMN-LINKED OXIDOREDUCTASES SUPERFAMILY PROTEIN"/>
    <property type="match status" value="1"/>
</dbReference>
<feature type="compositionally biased region" description="Low complexity" evidence="4">
    <location>
        <begin position="162"/>
        <end position="171"/>
    </location>
</feature>
<feature type="region of interest" description="Disordered" evidence="4">
    <location>
        <begin position="138"/>
        <end position="176"/>
    </location>
</feature>
<reference evidence="6" key="1">
    <citation type="submission" date="2023-08" db="EMBL/GenBank/DDBJ databases">
        <authorList>
            <person name="Audoor S."/>
            <person name="Bilcke G."/>
        </authorList>
    </citation>
    <scope>NUCLEOTIDE SEQUENCE</scope>
</reference>
<keyword evidence="2" id="KW-0521">NADP</keyword>
<evidence type="ECO:0000313" key="6">
    <source>
        <dbReference type="EMBL" id="CAJ1942022.1"/>
    </source>
</evidence>
<comment type="caution">
    <text evidence="6">The sequence shown here is derived from an EMBL/GenBank/DDBJ whole genome shotgun (WGS) entry which is preliminary data.</text>
</comment>
<dbReference type="Gene3D" id="3.20.20.70">
    <property type="entry name" value="Aldolase class I"/>
    <property type="match status" value="1"/>
</dbReference>
<evidence type="ECO:0000259" key="5">
    <source>
        <dbReference type="Pfam" id="PF01207"/>
    </source>
</evidence>